<dbReference type="PANTHER" id="PTHR24321">
    <property type="entry name" value="DEHYDROGENASES, SHORT CHAIN"/>
    <property type="match status" value="1"/>
</dbReference>
<evidence type="ECO:0000256" key="1">
    <source>
        <dbReference type="ARBA" id="ARBA00006484"/>
    </source>
</evidence>
<accession>A0ABP6XD15</accession>
<gene>
    <name evidence="5" type="ORF">GCM10022197_19690</name>
</gene>
<dbReference type="SUPFAM" id="SSF51735">
    <property type="entry name" value="NAD(P)-binding Rossmann-fold domains"/>
    <property type="match status" value="1"/>
</dbReference>
<dbReference type="PANTHER" id="PTHR24321:SF8">
    <property type="entry name" value="ESTRADIOL 17-BETA-DEHYDROGENASE 8-RELATED"/>
    <property type="match status" value="1"/>
</dbReference>
<dbReference type="InterPro" id="IPR036291">
    <property type="entry name" value="NAD(P)-bd_dom_sf"/>
</dbReference>
<evidence type="ECO:0000313" key="6">
    <source>
        <dbReference type="Proteomes" id="UP001500767"/>
    </source>
</evidence>
<dbReference type="EMBL" id="BAAAYR010000002">
    <property type="protein sequence ID" value="GAA3564147.1"/>
    <property type="molecule type" value="Genomic_DNA"/>
</dbReference>
<keyword evidence="3" id="KW-0520">NAD</keyword>
<dbReference type="SMART" id="SM00822">
    <property type="entry name" value="PKS_KR"/>
    <property type="match status" value="1"/>
</dbReference>
<dbReference type="PROSITE" id="PS00061">
    <property type="entry name" value="ADH_SHORT"/>
    <property type="match status" value="1"/>
</dbReference>
<dbReference type="InterPro" id="IPR002347">
    <property type="entry name" value="SDR_fam"/>
</dbReference>
<dbReference type="InterPro" id="IPR057326">
    <property type="entry name" value="KR_dom"/>
</dbReference>
<keyword evidence="2" id="KW-0560">Oxidoreductase</keyword>
<comment type="caution">
    <text evidence="5">The sequence shown here is derived from an EMBL/GenBank/DDBJ whole genome shotgun (WGS) entry which is preliminary data.</text>
</comment>
<evidence type="ECO:0000259" key="4">
    <source>
        <dbReference type="SMART" id="SM00822"/>
    </source>
</evidence>
<dbReference type="PRINTS" id="PR00081">
    <property type="entry name" value="GDHRDH"/>
</dbReference>
<evidence type="ECO:0000256" key="2">
    <source>
        <dbReference type="ARBA" id="ARBA00023002"/>
    </source>
</evidence>
<sequence length="256" mass="26414">MNATSARTDVRATRLTGCVVLVTGGARGQGASHAHRLASEGATVWACDVLDDDGAALAGRLGAEGLDVRYRHLDVTDPEAWASVVAEVEAAHGRLDGLVNNAGIIHVTPIEDEPLEAWNALFAVNVTGALLGIQAALPLLRRSDYASIVNVASIFGVIGAPGYVAYCASKGALTSLSKVAALELAPDQIRVNTIVPGGVSTPMNEHEKEGGVIPDTPLGRRAHVSEISAAVAFLLSSDASFVTGTELVVDGGYLSR</sequence>
<proteinExistence type="inferred from homology"/>
<dbReference type="PRINTS" id="PR00080">
    <property type="entry name" value="SDRFAMILY"/>
</dbReference>
<dbReference type="Pfam" id="PF13561">
    <property type="entry name" value="adh_short_C2"/>
    <property type="match status" value="1"/>
</dbReference>
<evidence type="ECO:0000313" key="5">
    <source>
        <dbReference type="EMBL" id="GAA3564147.1"/>
    </source>
</evidence>
<organism evidence="5 6">
    <name type="scientific">Microlunatus spumicola</name>
    <dbReference type="NCBI Taxonomy" id="81499"/>
    <lineage>
        <taxon>Bacteria</taxon>
        <taxon>Bacillati</taxon>
        <taxon>Actinomycetota</taxon>
        <taxon>Actinomycetes</taxon>
        <taxon>Propionibacteriales</taxon>
        <taxon>Propionibacteriaceae</taxon>
        <taxon>Microlunatus</taxon>
    </lineage>
</organism>
<dbReference type="InterPro" id="IPR020904">
    <property type="entry name" value="Sc_DH/Rdtase_CS"/>
</dbReference>
<evidence type="ECO:0000256" key="3">
    <source>
        <dbReference type="ARBA" id="ARBA00023027"/>
    </source>
</evidence>
<dbReference type="RefSeq" id="WP_204910826.1">
    <property type="nucleotide sequence ID" value="NZ_BAAAYR010000002.1"/>
</dbReference>
<feature type="domain" description="Ketoreductase" evidence="4">
    <location>
        <begin position="18"/>
        <end position="200"/>
    </location>
</feature>
<reference evidence="6" key="1">
    <citation type="journal article" date="2019" name="Int. J. Syst. Evol. Microbiol.">
        <title>The Global Catalogue of Microorganisms (GCM) 10K type strain sequencing project: providing services to taxonomists for standard genome sequencing and annotation.</title>
        <authorList>
            <consortium name="The Broad Institute Genomics Platform"/>
            <consortium name="The Broad Institute Genome Sequencing Center for Infectious Disease"/>
            <person name="Wu L."/>
            <person name="Ma J."/>
        </authorList>
    </citation>
    <scope>NUCLEOTIDE SEQUENCE [LARGE SCALE GENOMIC DNA]</scope>
    <source>
        <strain evidence="6">JCM 16540</strain>
    </source>
</reference>
<dbReference type="Gene3D" id="3.40.50.720">
    <property type="entry name" value="NAD(P)-binding Rossmann-like Domain"/>
    <property type="match status" value="1"/>
</dbReference>
<comment type="similarity">
    <text evidence="1">Belongs to the short-chain dehydrogenases/reductases (SDR) family.</text>
</comment>
<keyword evidence="6" id="KW-1185">Reference proteome</keyword>
<name>A0ABP6XD15_9ACTN</name>
<protein>
    <submittedName>
        <fullName evidence="5">Glucose 1-dehydrogenase</fullName>
    </submittedName>
</protein>
<dbReference type="Proteomes" id="UP001500767">
    <property type="component" value="Unassembled WGS sequence"/>
</dbReference>